<dbReference type="RefSeq" id="WP_015280633.1">
    <property type="nucleotide sequence ID" value="NC_019940.1"/>
</dbReference>
<dbReference type="HOGENOM" id="CLU_3206410_0_0_6"/>
<gene>
    <name evidence="1" type="ORF">Thimo_1716</name>
</gene>
<proteinExistence type="predicted"/>
<accession>L0GXF1</accession>
<sequence>MTSQVYDTDFLRWTEEQAALLRAAPFNEIYYEHTVGLSRVVRNEM</sequence>
<organism evidence="1 2">
    <name type="scientific">Thioflavicoccus mobilis 8321</name>
    <dbReference type="NCBI Taxonomy" id="765912"/>
    <lineage>
        <taxon>Bacteria</taxon>
        <taxon>Pseudomonadati</taxon>
        <taxon>Pseudomonadota</taxon>
        <taxon>Gammaproteobacteria</taxon>
        <taxon>Chromatiales</taxon>
        <taxon>Chromatiaceae</taxon>
        <taxon>Thioflavicoccus</taxon>
    </lineage>
</organism>
<dbReference type="KEGG" id="tmb:Thimo_1716"/>
<protein>
    <recommendedName>
        <fullName evidence="3">DUF29 domain-containing protein</fullName>
    </recommendedName>
</protein>
<keyword evidence="2" id="KW-1185">Reference proteome</keyword>
<dbReference type="Proteomes" id="UP000010816">
    <property type="component" value="Chromosome"/>
</dbReference>
<dbReference type="Pfam" id="PF01724">
    <property type="entry name" value="DUF29"/>
    <property type="match status" value="1"/>
</dbReference>
<dbReference type="AlphaFoldDB" id="L0GXF1"/>
<dbReference type="EMBL" id="CP003051">
    <property type="protein sequence ID" value="AGA90492.1"/>
    <property type="molecule type" value="Genomic_DNA"/>
</dbReference>
<dbReference type="Gene3D" id="1.20.1220.20">
    <property type="entry name" value="Uncharcterised protein PF01724"/>
    <property type="match status" value="1"/>
</dbReference>
<evidence type="ECO:0000313" key="2">
    <source>
        <dbReference type="Proteomes" id="UP000010816"/>
    </source>
</evidence>
<reference evidence="1 2" key="1">
    <citation type="submission" date="2011-09" db="EMBL/GenBank/DDBJ databases">
        <title>Complete sequence of chromosome of Thioflavicoccus mobilis 8321.</title>
        <authorList>
            <consortium name="US DOE Joint Genome Institute"/>
            <person name="Lucas S."/>
            <person name="Han J."/>
            <person name="Lapidus A."/>
            <person name="Cheng J.-F."/>
            <person name="Goodwin L."/>
            <person name="Pitluck S."/>
            <person name="Peters L."/>
            <person name="Ovchinnikova G."/>
            <person name="Lu M."/>
            <person name="Detter J.C."/>
            <person name="Han C."/>
            <person name="Tapia R."/>
            <person name="Land M."/>
            <person name="Hauser L."/>
            <person name="Kyrpides N."/>
            <person name="Ivanova N."/>
            <person name="Pagani I."/>
            <person name="Vogl K."/>
            <person name="Liu Z."/>
            <person name="Imhoff J."/>
            <person name="Thiel V."/>
            <person name="Frigaard N.-U."/>
            <person name="Bryant D."/>
            <person name="Woyke T."/>
        </authorList>
    </citation>
    <scope>NUCLEOTIDE SEQUENCE [LARGE SCALE GENOMIC DNA]</scope>
    <source>
        <strain evidence="1 2">8321</strain>
    </source>
</reference>
<dbReference type="OrthoDB" id="5769308at2"/>
<evidence type="ECO:0008006" key="3">
    <source>
        <dbReference type="Google" id="ProtNLM"/>
    </source>
</evidence>
<evidence type="ECO:0000313" key="1">
    <source>
        <dbReference type="EMBL" id="AGA90492.1"/>
    </source>
</evidence>
<name>L0GXF1_9GAMM</name>